<dbReference type="Proteomes" id="UP000800200">
    <property type="component" value="Unassembled WGS sequence"/>
</dbReference>
<protein>
    <submittedName>
        <fullName evidence="1">Uncharacterized protein</fullName>
    </submittedName>
</protein>
<dbReference type="EMBL" id="ML994703">
    <property type="protein sequence ID" value="KAF2176687.1"/>
    <property type="molecule type" value="Genomic_DNA"/>
</dbReference>
<evidence type="ECO:0000313" key="2">
    <source>
        <dbReference type="Proteomes" id="UP000800200"/>
    </source>
</evidence>
<name>A0A6A6DB68_9PEZI</name>
<evidence type="ECO:0000313" key="1">
    <source>
        <dbReference type="EMBL" id="KAF2176687.1"/>
    </source>
</evidence>
<accession>A0A6A6DB68</accession>
<keyword evidence="2" id="KW-1185">Reference proteome</keyword>
<sequence>MASRLGAGLTDPAAVTSSESLGRLSESLTLLPGAGLADPAAVRIGSGVALDLFASDITEGACLSEGLEVGERISVGGGNGLGESLSRSAGLGAGLTDPVAVAGLQHVVGFRLGLGSGENLCGGLSSAFELVAGLAWSTARAGFKTSEVGDHGSVCLSIMLGLGA</sequence>
<proteinExistence type="predicted"/>
<reference evidence="1" key="1">
    <citation type="journal article" date="2020" name="Stud. Mycol.">
        <title>101 Dothideomycetes genomes: a test case for predicting lifestyles and emergence of pathogens.</title>
        <authorList>
            <person name="Haridas S."/>
            <person name="Albert R."/>
            <person name="Binder M."/>
            <person name="Bloem J."/>
            <person name="Labutti K."/>
            <person name="Salamov A."/>
            <person name="Andreopoulos B."/>
            <person name="Baker S."/>
            <person name="Barry K."/>
            <person name="Bills G."/>
            <person name="Bluhm B."/>
            <person name="Cannon C."/>
            <person name="Castanera R."/>
            <person name="Culley D."/>
            <person name="Daum C."/>
            <person name="Ezra D."/>
            <person name="Gonzalez J."/>
            <person name="Henrissat B."/>
            <person name="Kuo A."/>
            <person name="Liang C."/>
            <person name="Lipzen A."/>
            <person name="Lutzoni F."/>
            <person name="Magnuson J."/>
            <person name="Mondo S."/>
            <person name="Nolan M."/>
            <person name="Ohm R."/>
            <person name="Pangilinan J."/>
            <person name="Park H.-J."/>
            <person name="Ramirez L."/>
            <person name="Alfaro M."/>
            <person name="Sun H."/>
            <person name="Tritt A."/>
            <person name="Yoshinaga Y."/>
            <person name="Zwiers L.-H."/>
            <person name="Turgeon B."/>
            <person name="Goodwin S."/>
            <person name="Spatafora J."/>
            <person name="Crous P."/>
            <person name="Grigoriev I."/>
        </authorList>
    </citation>
    <scope>NUCLEOTIDE SEQUENCE</scope>
    <source>
        <strain evidence="1">CBS 207.26</strain>
    </source>
</reference>
<dbReference type="AlphaFoldDB" id="A0A6A6DB68"/>
<organism evidence="1 2">
    <name type="scientific">Zopfia rhizophila CBS 207.26</name>
    <dbReference type="NCBI Taxonomy" id="1314779"/>
    <lineage>
        <taxon>Eukaryota</taxon>
        <taxon>Fungi</taxon>
        <taxon>Dikarya</taxon>
        <taxon>Ascomycota</taxon>
        <taxon>Pezizomycotina</taxon>
        <taxon>Dothideomycetes</taxon>
        <taxon>Dothideomycetes incertae sedis</taxon>
        <taxon>Zopfiaceae</taxon>
        <taxon>Zopfia</taxon>
    </lineage>
</organism>
<gene>
    <name evidence="1" type="ORF">K469DRAFT_698276</name>
</gene>